<evidence type="ECO:0000256" key="2">
    <source>
        <dbReference type="ARBA" id="ARBA00023002"/>
    </source>
</evidence>
<comment type="caution">
    <text evidence="4">The sequence shown here is derived from an EMBL/GenBank/DDBJ whole genome shotgun (WGS) entry which is preliminary data.</text>
</comment>
<dbReference type="PANTHER" id="PTHR48106:SF13">
    <property type="entry name" value="QUINONE OXIDOREDUCTASE-RELATED"/>
    <property type="match status" value="1"/>
</dbReference>
<dbReference type="Gene3D" id="3.40.50.720">
    <property type="entry name" value="NAD(P)-binding Rossmann-like Domain"/>
    <property type="match status" value="1"/>
</dbReference>
<dbReference type="SUPFAM" id="SSF50129">
    <property type="entry name" value="GroES-like"/>
    <property type="match status" value="1"/>
</dbReference>
<organism evidence="4 5">
    <name type="scientific">Paracoccus denitrificans</name>
    <dbReference type="NCBI Taxonomy" id="266"/>
    <lineage>
        <taxon>Bacteria</taxon>
        <taxon>Pseudomonadati</taxon>
        <taxon>Pseudomonadota</taxon>
        <taxon>Alphaproteobacteria</taxon>
        <taxon>Rhodobacterales</taxon>
        <taxon>Paracoccaceae</taxon>
        <taxon>Paracoccus</taxon>
    </lineage>
</organism>
<dbReference type="PANTHER" id="PTHR48106">
    <property type="entry name" value="QUINONE OXIDOREDUCTASE PIG3-RELATED"/>
    <property type="match status" value="1"/>
</dbReference>
<evidence type="ECO:0000256" key="1">
    <source>
        <dbReference type="ARBA" id="ARBA00022857"/>
    </source>
</evidence>
<dbReference type="Gene3D" id="3.90.180.10">
    <property type="entry name" value="Medium-chain alcohol dehydrogenases, catalytic domain"/>
    <property type="match status" value="1"/>
</dbReference>
<evidence type="ECO:0000313" key="5">
    <source>
        <dbReference type="Proteomes" id="UP000315344"/>
    </source>
</evidence>
<protein>
    <submittedName>
        <fullName evidence="4">Quinone oxidoreductase</fullName>
    </submittedName>
</protein>
<dbReference type="InterPro" id="IPR011032">
    <property type="entry name" value="GroES-like_sf"/>
</dbReference>
<dbReference type="GO" id="GO:0005829">
    <property type="term" value="C:cytosol"/>
    <property type="evidence" value="ECO:0007669"/>
    <property type="project" value="TreeGrafter"/>
</dbReference>
<dbReference type="CDD" id="cd05286">
    <property type="entry name" value="QOR2"/>
    <property type="match status" value="1"/>
</dbReference>
<dbReference type="EMBL" id="VAFL01000004">
    <property type="protein sequence ID" value="TKW67350.1"/>
    <property type="molecule type" value="Genomic_DNA"/>
</dbReference>
<dbReference type="Proteomes" id="UP000315344">
    <property type="component" value="Unassembled WGS sequence"/>
</dbReference>
<evidence type="ECO:0000259" key="3">
    <source>
        <dbReference type="SMART" id="SM00829"/>
    </source>
</evidence>
<dbReference type="PROSITE" id="PS01162">
    <property type="entry name" value="QOR_ZETA_CRYSTAL"/>
    <property type="match status" value="1"/>
</dbReference>
<dbReference type="InterPro" id="IPR013149">
    <property type="entry name" value="ADH-like_C"/>
</dbReference>
<dbReference type="GO" id="GO:0070402">
    <property type="term" value="F:NADPH binding"/>
    <property type="evidence" value="ECO:0007669"/>
    <property type="project" value="TreeGrafter"/>
</dbReference>
<accession>A0A533IBA5</accession>
<dbReference type="Pfam" id="PF00107">
    <property type="entry name" value="ADH_zinc_N"/>
    <property type="match status" value="1"/>
</dbReference>
<dbReference type="InterPro" id="IPR036291">
    <property type="entry name" value="NAD(P)-bd_dom_sf"/>
</dbReference>
<dbReference type="GO" id="GO:0003960">
    <property type="term" value="F:quinone reductase (NADPH) activity"/>
    <property type="evidence" value="ECO:0007669"/>
    <property type="project" value="InterPro"/>
</dbReference>
<sequence>MGPAYLAANRNRHAKEQEMRKVALNEFGGPENLVVETADDLKAGPGEVLIDVEAAGVNFLDVTQRSGASAVHKVELPLVPGLEGVGRVRELGDGVSETDDIKVGARVAWMDGKGSYASQVVISPNRIVPVPDHFTLSQGLIFQALTAHYLVHEYRDVKPGDRVLVHAASGGVGQLLVQWLKHFGAWVVGTVSTEEKAEAVRALGADEVVVYGRDYDFKDQVLGMTDGEGVDLAFDGLGEKTLMNTIGSLRRGGTVVAIGAASGPIPAIEPTVLTPKALRLAGGSVFSFVADPAELRKRAADVVTGIHEGWLKLENATEYPLDGAADAHADLENRRAKGKLYLKA</sequence>
<keyword evidence="1" id="KW-0521">NADP</keyword>
<evidence type="ECO:0000313" key="4">
    <source>
        <dbReference type="EMBL" id="TKW67350.1"/>
    </source>
</evidence>
<dbReference type="InterPro" id="IPR002364">
    <property type="entry name" value="Quin_OxRdtase/zeta-crystal_CS"/>
</dbReference>
<dbReference type="GO" id="GO:0008270">
    <property type="term" value="F:zinc ion binding"/>
    <property type="evidence" value="ECO:0007669"/>
    <property type="project" value="InterPro"/>
</dbReference>
<dbReference type="InterPro" id="IPR013154">
    <property type="entry name" value="ADH-like_N"/>
</dbReference>
<reference evidence="4 5" key="1">
    <citation type="journal article" date="2017" name="Nat. Commun.">
        <title>In situ click chemistry generation of cyclooxygenase-2 inhibitors.</title>
        <authorList>
            <person name="Bhardwaj A."/>
            <person name="Kaur J."/>
            <person name="Wuest M."/>
            <person name="Wuest F."/>
        </authorList>
    </citation>
    <scope>NUCLEOTIDE SEQUENCE [LARGE SCALE GENOMIC DNA]</scope>
    <source>
        <strain evidence="4">S2_012_000_R3_94</strain>
    </source>
</reference>
<dbReference type="InterPro" id="IPR020843">
    <property type="entry name" value="ER"/>
</dbReference>
<keyword evidence="2" id="KW-0560">Oxidoreductase</keyword>
<feature type="domain" description="Enoyl reductase (ER)" evidence="3">
    <location>
        <begin position="28"/>
        <end position="342"/>
    </location>
</feature>
<dbReference type="AlphaFoldDB" id="A0A533IBA5"/>
<dbReference type="GO" id="GO:0035925">
    <property type="term" value="F:mRNA 3'-UTR AU-rich region binding"/>
    <property type="evidence" value="ECO:0007669"/>
    <property type="project" value="TreeGrafter"/>
</dbReference>
<dbReference type="InterPro" id="IPR047618">
    <property type="entry name" value="QOR-like"/>
</dbReference>
<dbReference type="SUPFAM" id="SSF51735">
    <property type="entry name" value="NAD(P)-binding Rossmann-fold domains"/>
    <property type="match status" value="1"/>
</dbReference>
<dbReference type="SMART" id="SM00829">
    <property type="entry name" value="PKS_ER"/>
    <property type="match status" value="1"/>
</dbReference>
<gene>
    <name evidence="4" type="ORF">DI616_06800</name>
</gene>
<proteinExistence type="predicted"/>
<name>A0A533IBA5_PARDE</name>
<dbReference type="Pfam" id="PF08240">
    <property type="entry name" value="ADH_N"/>
    <property type="match status" value="1"/>
</dbReference>